<dbReference type="Proteomes" id="UP000174965">
    <property type="component" value="Segment"/>
</dbReference>
<accession>G8H0U0</accession>
<keyword evidence="1" id="KW-0472">Membrane</keyword>
<name>G8H0U0_9BETA</name>
<feature type="transmembrane region" description="Helical" evidence="1">
    <location>
        <begin position="317"/>
        <end position="336"/>
    </location>
</feature>
<organism evidence="2 3">
    <name type="scientific">macacine betaherpesvirus 8</name>
    <dbReference type="NCBI Taxonomy" id="2560567"/>
    <lineage>
        <taxon>Viruses</taxon>
        <taxon>Duplodnaviria</taxon>
        <taxon>Heunggongvirae</taxon>
        <taxon>Peploviricota</taxon>
        <taxon>Herviviricetes</taxon>
        <taxon>Herpesvirales</taxon>
        <taxon>Orthoherpesviridae</taxon>
        <taxon>Betaherpesvirinae</taxon>
        <taxon>Cytomegalovirus</taxon>
        <taxon>Cytomegalovirus macacinebeta8</taxon>
    </lineage>
</organism>
<keyword evidence="3" id="KW-1185">Reference proteome</keyword>
<evidence type="ECO:0000313" key="3">
    <source>
        <dbReference type="Proteomes" id="UP000174965"/>
    </source>
</evidence>
<gene>
    <name evidence="2" type="ORF">cy199</name>
</gene>
<keyword evidence="1" id="KW-1133">Transmembrane helix</keyword>
<proteinExistence type="predicted"/>
<protein>
    <submittedName>
        <fullName evidence="2">Uncharacterized protein</fullName>
    </submittedName>
</protein>
<sequence length="361" mass="39869">MMQPVSPKHAHALILLMMWPSGTSGEALRCASKDYTSNTDRKYQLPINMTKVVSGPTKNETLSGPYTVTCLFVSGECTRGIYFTACDQNSTTQVYMYKNHAPISPKDGSKTSASSATDGFTMRWPISPYVPGTYDCFSYDNVTNIMNITQRIQVTPMGITYASKHSTNHSVYNVSCSFNSTFPGTVTLIVQGAVNATVIHNETVKLCGQDLYWNYLVLTSGGTPTFQCTNKATNCLLSGYSRLWSNTTSTPGPPIPILYNCSTYYHPWWTTTTRPATPTSLSTTQPTSLPTSASTSFTYNVSLVVYEAQYASRELHGLWILVVLIICAAVACWLRLPQAVVQMFRKCVASLQRKHNVYTNV</sequence>
<reference evidence="2 3" key="1">
    <citation type="journal article" date="2011" name="J. Virol.">
        <title>Genomic sequencing and characterization of cynomolgus macaque cytomegalovirus.</title>
        <authorList>
            <person name="Marsh A.K."/>
            <person name="Willer D.O."/>
            <person name="Ambagala A.P."/>
            <person name="Dzamba M."/>
            <person name="Chan J.K."/>
            <person name="Pilon R."/>
            <person name="Fournier J."/>
            <person name="Sandstrom P."/>
            <person name="Brudno M."/>
            <person name="Macdonald K.S."/>
        </authorList>
    </citation>
    <scope>NUCLEOTIDE SEQUENCE [LARGE SCALE GENOMIC DNA]</scope>
    <source>
        <strain evidence="2 3">Ottawa</strain>
    </source>
</reference>
<keyword evidence="1" id="KW-0812">Transmembrane</keyword>
<evidence type="ECO:0000313" key="2">
    <source>
        <dbReference type="EMBL" id="AEQ32288.1"/>
    </source>
</evidence>
<dbReference type="EMBL" id="JN227533">
    <property type="protein sequence ID" value="AEQ32288.1"/>
    <property type="molecule type" value="Genomic_DNA"/>
</dbReference>
<evidence type="ECO:0000256" key="1">
    <source>
        <dbReference type="SAM" id="Phobius"/>
    </source>
</evidence>